<dbReference type="GO" id="GO:0003743">
    <property type="term" value="F:translation initiation factor activity"/>
    <property type="evidence" value="ECO:0007669"/>
    <property type="project" value="UniProtKB-KW"/>
</dbReference>
<dbReference type="GO" id="GO:0005852">
    <property type="term" value="C:eukaryotic translation initiation factor 3 complex"/>
    <property type="evidence" value="ECO:0007669"/>
    <property type="project" value="InterPro"/>
</dbReference>
<dbReference type="EMBL" id="NBCO01000002">
    <property type="protein sequence ID" value="ORC93194.1"/>
    <property type="molecule type" value="Genomic_DNA"/>
</dbReference>
<protein>
    <submittedName>
        <fullName evidence="4">Eukaryotic translation initiation factor 3 subunit L</fullName>
    </submittedName>
</protein>
<dbReference type="PANTHER" id="PTHR13242">
    <property type="entry name" value="EUKARYOTIC TRANSLATION INITIATION FACTOR 3"/>
    <property type="match status" value="1"/>
</dbReference>
<organism evidence="4 5">
    <name type="scientific">Trypanosoma theileri</name>
    <dbReference type="NCBI Taxonomy" id="67003"/>
    <lineage>
        <taxon>Eukaryota</taxon>
        <taxon>Discoba</taxon>
        <taxon>Euglenozoa</taxon>
        <taxon>Kinetoplastea</taxon>
        <taxon>Metakinetoplastina</taxon>
        <taxon>Trypanosomatida</taxon>
        <taxon>Trypanosomatidae</taxon>
        <taxon>Trypanosoma</taxon>
    </lineage>
</organism>
<accession>A0A1X0P8D7</accession>
<name>A0A1X0P8D7_9TRYP</name>
<dbReference type="AlphaFoldDB" id="A0A1X0P8D7"/>
<evidence type="ECO:0000256" key="3">
    <source>
        <dbReference type="ARBA" id="ARBA00022917"/>
    </source>
</evidence>
<keyword evidence="2 4" id="KW-0396">Initiation factor</keyword>
<dbReference type="PANTHER" id="PTHR13242:SF0">
    <property type="entry name" value="EUKARYOTIC TRANSLATION INITIATION FACTOR 3 SUBUNIT L"/>
    <property type="match status" value="1"/>
</dbReference>
<dbReference type="InterPro" id="IPR019382">
    <property type="entry name" value="eIF3l"/>
</dbReference>
<evidence type="ECO:0000256" key="2">
    <source>
        <dbReference type="ARBA" id="ARBA00022540"/>
    </source>
</evidence>
<keyword evidence="5" id="KW-1185">Reference proteome</keyword>
<evidence type="ECO:0000313" key="5">
    <source>
        <dbReference type="Proteomes" id="UP000192257"/>
    </source>
</evidence>
<dbReference type="OrthoDB" id="15082at2759"/>
<dbReference type="GeneID" id="39981618"/>
<evidence type="ECO:0000256" key="1">
    <source>
        <dbReference type="ARBA" id="ARBA00022490"/>
    </source>
</evidence>
<reference evidence="4 5" key="1">
    <citation type="submission" date="2017-03" db="EMBL/GenBank/DDBJ databases">
        <title>An alternative strategy for trypanosome survival in the mammalian bloodstream revealed through genome and transcriptome analysis of the ubiquitous bovine parasite Trypanosoma (Megatrypanum) theileri.</title>
        <authorList>
            <person name="Kelly S."/>
            <person name="Ivens A."/>
            <person name="Mott A."/>
            <person name="O'Neill E."/>
            <person name="Emms D."/>
            <person name="Macleod O."/>
            <person name="Voorheis P."/>
            <person name="Matthews J."/>
            <person name="Matthews K."/>
            <person name="Carrington M."/>
        </authorList>
    </citation>
    <scope>NUCLEOTIDE SEQUENCE [LARGE SCALE GENOMIC DNA]</scope>
    <source>
        <strain evidence="4">Edinburgh</strain>
    </source>
</reference>
<sequence length="492" mass="56644">MATNPDIESDIPHEVYSFFRALNKAVDSWDTNLLHDMYENQFPSFTQNFYVAGPGQFRPWPSLRIKAVSDCFKNRTAEQLYSFLRFKHLFTDRAVKLSDAKSSWETFSNLFTALPSGSCDVPNWLLWDIFDEFLFQMTVVYQKRFAGRVEWSVSEAVQMLQRVVAESGIEEAIQTENPDEITKPGAKHAQWMCGFFGIITLAKIDVLLGDYNGALSTLETLDIYGRGRQVLLTIAPANVSLLYHVGFSYLMLRRYADASRVFRLSLSTKVGNRKFSEKMQLDCAYMHVISCILGGMQPDNLSWLMEPRKLSAFEDDKELLAAGDEERFREVFDRCSPKFLAVPPITTSVYKGTEGKELQARLFRRTVKQQEDIIKLRGYLGVYQTTTTELVKTILDVDDGFVPLFAMKLRSRQLVHDGVSADLLSGTFAVRAALDCTVKGENINVVQKSSYRTTESKYWMRINNLRRRYRHFENQRQERQERRQAQHVSNVN</sequence>
<keyword evidence="3" id="KW-0648">Protein biosynthesis</keyword>
<keyword evidence="1" id="KW-0963">Cytoplasm</keyword>
<dbReference type="STRING" id="67003.A0A1X0P8D7"/>
<comment type="caution">
    <text evidence="4">The sequence shown here is derived from an EMBL/GenBank/DDBJ whole genome shotgun (WGS) entry which is preliminary data.</text>
</comment>
<dbReference type="VEuPathDB" id="TriTrypDB:TM35_000025200"/>
<dbReference type="Pfam" id="PF10255">
    <property type="entry name" value="Paf67"/>
    <property type="match status" value="1"/>
</dbReference>
<dbReference type="Proteomes" id="UP000192257">
    <property type="component" value="Unassembled WGS sequence"/>
</dbReference>
<evidence type="ECO:0000313" key="4">
    <source>
        <dbReference type="EMBL" id="ORC93194.1"/>
    </source>
</evidence>
<dbReference type="RefSeq" id="XP_028887260.1">
    <property type="nucleotide sequence ID" value="XM_029021838.1"/>
</dbReference>
<proteinExistence type="predicted"/>
<gene>
    <name evidence="4" type="ORF">TM35_000025200</name>
</gene>